<proteinExistence type="predicted"/>
<keyword evidence="2" id="KW-1185">Reference proteome</keyword>
<accession>A0ABP1S7F4</accession>
<sequence length="87" mass="10167">MSKLMRDFFRWLCCCCSNRQNGGINTPVIEMQDLRKPDVLPDEQQAGASRFKIWTCWTREAWPQVPNTGKIGQDADLLFYGFMNWGF</sequence>
<evidence type="ECO:0000313" key="2">
    <source>
        <dbReference type="Proteomes" id="UP001642540"/>
    </source>
</evidence>
<dbReference type="EMBL" id="CAXLJM020000164">
    <property type="protein sequence ID" value="CAL8145785.1"/>
    <property type="molecule type" value="Genomic_DNA"/>
</dbReference>
<dbReference type="Proteomes" id="UP001642540">
    <property type="component" value="Unassembled WGS sequence"/>
</dbReference>
<protein>
    <submittedName>
        <fullName evidence="1">Uncharacterized protein</fullName>
    </submittedName>
</protein>
<gene>
    <name evidence="1" type="ORF">ODALV1_LOCUS30599</name>
</gene>
<organism evidence="1 2">
    <name type="scientific">Orchesella dallaii</name>
    <dbReference type="NCBI Taxonomy" id="48710"/>
    <lineage>
        <taxon>Eukaryota</taxon>
        <taxon>Metazoa</taxon>
        <taxon>Ecdysozoa</taxon>
        <taxon>Arthropoda</taxon>
        <taxon>Hexapoda</taxon>
        <taxon>Collembola</taxon>
        <taxon>Entomobryomorpha</taxon>
        <taxon>Entomobryoidea</taxon>
        <taxon>Orchesellidae</taxon>
        <taxon>Orchesellinae</taxon>
        <taxon>Orchesella</taxon>
    </lineage>
</organism>
<name>A0ABP1S7F4_9HEXA</name>
<reference evidence="1 2" key="1">
    <citation type="submission" date="2024-08" db="EMBL/GenBank/DDBJ databases">
        <authorList>
            <person name="Cucini C."/>
            <person name="Frati F."/>
        </authorList>
    </citation>
    <scope>NUCLEOTIDE SEQUENCE [LARGE SCALE GENOMIC DNA]</scope>
</reference>
<comment type="caution">
    <text evidence="1">The sequence shown here is derived from an EMBL/GenBank/DDBJ whole genome shotgun (WGS) entry which is preliminary data.</text>
</comment>
<evidence type="ECO:0000313" key="1">
    <source>
        <dbReference type="EMBL" id="CAL8145785.1"/>
    </source>
</evidence>